<name>A0A128A4L6_9ARCH</name>
<keyword evidence="2" id="KW-1185">Reference proteome</keyword>
<accession>A0A128A4L6</accession>
<sequence>MLISYQTRKIKGSLSKTKSRARKKEIIPMRHFNESPVKITKYQAIEITKKFLEQHHNVSGADAVLKGDEWFVTMCVGMSENNTRQVRIDTNTGKILGCT</sequence>
<organism evidence="1 2">
    <name type="scientific">Nitrosotalea devaniterrae</name>
    <dbReference type="NCBI Taxonomy" id="1078905"/>
    <lineage>
        <taxon>Archaea</taxon>
        <taxon>Nitrososphaerota</taxon>
        <taxon>Nitrososphaeria</taxon>
        <taxon>Nitrosotaleales</taxon>
        <taxon>Nitrosotaleaceae</taxon>
        <taxon>Nitrosotalea</taxon>
    </lineage>
</organism>
<dbReference type="EMBL" id="LN890280">
    <property type="protein sequence ID" value="CUR52281.1"/>
    <property type="molecule type" value="Genomic_DNA"/>
</dbReference>
<evidence type="ECO:0000313" key="1">
    <source>
        <dbReference type="EMBL" id="CUR52281.1"/>
    </source>
</evidence>
<protein>
    <recommendedName>
        <fullName evidence="3">PepSY domain-containing protein</fullName>
    </recommendedName>
</protein>
<reference evidence="2" key="1">
    <citation type="submission" date="2015-10" db="EMBL/GenBank/DDBJ databases">
        <authorList>
            <person name="Lehtovirta-Morley L.E."/>
            <person name="Vieille C."/>
        </authorList>
    </citation>
    <scope>NUCLEOTIDE SEQUENCE [LARGE SCALE GENOMIC DNA]</scope>
</reference>
<dbReference type="KEGG" id="ndv:NDEV_1516"/>
<dbReference type="AlphaFoldDB" id="A0A128A4L6"/>
<gene>
    <name evidence="1" type="ORF">NDEV_1516</name>
</gene>
<proteinExistence type="predicted"/>
<evidence type="ECO:0000313" key="2">
    <source>
        <dbReference type="Proteomes" id="UP000196239"/>
    </source>
</evidence>
<dbReference type="Proteomes" id="UP000196239">
    <property type="component" value="Chromosome 1"/>
</dbReference>
<evidence type="ECO:0008006" key="3">
    <source>
        <dbReference type="Google" id="ProtNLM"/>
    </source>
</evidence>